<reference evidence="2" key="1">
    <citation type="submission" date="2016-10" db="EMBL/GenBank/DDBJ databases">
        <authorList>
            <person name="Varghese N."/>
            <person name="Submissions S."/>
        </authorList>
    </citation>
    <scope>NUCLEOTIDE SEQUENCE [LARGE SCALE GENOMIC DNA]</scope>
    <source>
        <strain evidence="2">IBRC-M 10761</strain>
    </source>
</reference>
<proteinExistence type="predicted"/>
<gene>
    <name evidence="1" type="ORF">SAMN05192553_102562</name>
</gene>
<protein>
    <submittedName>
        <fullName evidence="1">Uncharacterized protein</fullName>
    </submittedName>
</protein>
<dbReference type="STRING" id="1416801.SAMN05192553_102562"/>
<dbReference type="AlphaFoldDB" id="A0A1H6WM21"/>
<keyword evidence="2" id="KW-1185">Reference proteome</keyword>
<dbReference type="OrthoDB" id="812447at2"/>
<dbReference type="Proteomes" id="UP000199403">
    <property type="component" value="Unassembled WGS sequence"/>
</dbReference>
<organism evidence="1 2">
    <name type="scientific">Cyclobacterium xiamenense</name>
    <dbReference type="NCBI Taxonomy" id="1297121"/>
    <lineage>
        <taxon>Bacteria</taxon>
        <taxon>Pseudomonadati</taxon>
        <taxon>Bacteroidota</taxon>
        <taxon>Cytophagia</taxon>
        <taxon>Cytophagales</taxon>
        <taxon>Cyclobacteriaceae</taxon>
        <taxon>Cyclobacterium</taxon>
    </lineage>
</organism>
<evidence type="ECO:0000313" key="1">
    <source>
        <dbReference type="EMBL" id="SEJ13532.1"/>
    </source>
</evidence>
<dbReference type="EMBL" id="FNZH01000002">
    <property type="protein sequence ID" value="SEJ13532.1"/>
    <property type="molecule type" value="Genomic_DNA"/>
</dbReference>
<evidence type="ECO:0000313" key="2">
    <source>
        <dbReference type="Proteomes" id="UP000199403"/>
    </source>
</evidence>
<name>A0A1H6WM21_9BACT</name>
<dbReference type="RefSeq" id="WP_092171633.1">
    <property type="nucleotide sequence ID" value="NZ_FNZH01000002.1"/>
</dbReference>
<sequence length="773" mass="84793">MKPYICIGKFWYRRAICTICLLAGVFFIASGQIGLTTNSYRTLLPLGDWANPAIWQVFDGTAWIAAATPPDRNHDVFILQGHEVRLTQNQEIGNVYLFGDANAGKKLNLQDYDLDVYGSLHSFTVDGNGDYLLHGSAWLGDDWIYPETGRIVFKGSSRTVVDRASWSGQNLGSRFSVVFNPDPGEILVVNAVFKASDFLIQSGTVRQTVNTNGDPATSTFSFTSTAVFGTEDFGELRIASGATLISEASKEFDQILRRTVSKPASLFVLEEGANLVLLGQEPVLDAVNLILDGNVYYSSDDVSQQFLQASLPASQENFVYTHLYLQGAATKLLPPQVSVKGDFTVLSGGAVVASGTDLDLIGPADQELEVPSLVLSGLLVDKEAGTVWINNDLTLRDRFEQVSGNLDFQQNDLLLDFGPTGTYTYSGGNWFNLGEFTYENLPLTLTASNARFPYYDQWLDAPRHFLLEGSLSAPGQGLVVRYLENPGVTYDPGFMDEGEAVVYHLNSFFSLSTTGGDSGQVVAWVSAEDLSVQDLQHLRLVGDGEAAIGQHVTAGEQQGWLWARRSFPFQTAQNSLFTVGSISPLSVLPLDWKGLTAQLQGDRVRLTWKTGSEASIAYTVTRSTGHILEFSPIGSFEAAQGAGEVRFEDDRYPADVPFWYYQIIAKEESGELSYSPVLRVEHPHFAGNGPKLFPNPHISGPVHLTLGSWSSEEIDAFSIWNLKGVGIDSQFFSGDFEPALVENRLLNLPIGNYLVQLTGRGKTFTFKWQKSSH</sequence>
<accession>A0A1H6WM21</accession>